<evidence type="ECO:0000313" key="2">
    <source>
        <dbReference type="EnsemblMetazoa" id="GMOY004381-PA"/>
    </source>
</evidence>
<feature type="region of interest" description="Disordered" evidence="1">
    <location>
        <begin position="307"/>
        <end position="339"/>
    </location>
</feature>
<evidence type="ECO:0000313" key="3">
    <source>
        <dbReference type="Proteomes" id="UP000092444"/>
    </source>
</evidence>
<sequence length="339" mass="37979">MNETFREQIVGKKPYCRASNDVTLNEGGVNLISDNESWDSSDDEPINKIVEAKKRKSSANMKKKVEQAKSNLPNMKNDAVSKKRNEIVTRRKLFSPEELPSTSHSTNNKVIYNTQAFSGQKRSCGQVLYPRKLIEEAKKRKEEQSLGRNLISSTTSKAPLIVNLRNDDNDEMMELPSNMSQTSKKSVHKLTDVNPGKTPNKTFCSVGDNAPHCSIATARVTRSLHNLYLDKGNNRKSMELPSVHHTSLPERRFGKLIMNKSGTSKQFRLVDGNFRNLIPKATKATPAVVTDSTPNENQQPFTVLESSFLQQPTISGRNGDSKSRRAGVYKPQPFETVDL</sequence>
<keyword evidence="3" id="KW-1185">Reference proteome</keyword>
<dbReference type="EnsemblMetazoa" id="GMOY004381-RA">
    <property type="protein sequence ID" value="GMOY004381-PA"/>
    <property type="gene ID" value="GMOY004381"/>
</dbReference>
<evidence type="ECO:0000256" key="1">
    <source>
        <dbReference type="SAM" id="MobiDB-lite"/>
    </source>
</evidence>
<reference evidence="2" key="1">
    <citation type="submission" date="2020-05" db="UniProtKB">
        <authorList>
            <consortium name="EnsemblMetazoa"/>
        </authorList>
    </citation>
    <scope>IDENTIFICATION</scope>
    <source>
        <strain evidence="2">Yale</strain>
    </source>
</reference>
<name>A0A1B0FKL7_GLOMM</name>
<dbReference type="Proteomes" id="UP000092444">
    <property type="component" value="Unassembled WGS sequence"/>
</dbReference>
<dbReference type="AlphaFoldDB" id="A0A1B0FKL7"/>
<dbReference type="EMBL" id="CCAG010001145">
    <property type="status" value="NOT_ANNOTATED_CDS"/>
    <property type="molecule type" value="Genomic_DNA"/>
</dbReference>
<protein>
    <submittedName>
        <fullName evidence="2">Uncharacterized protein</fullName>
    </submittedName>
</protein>
<organism evidence="2 3">
    <name type="scientific">Glossina morsitans morsitans</name>
    <name type="common">Savannah tsetse fly</name>
    <dbReference type="NCBI Taxonomy" id="37546"/>
    <lineage>
        <taxon>Eukaryota</taxon>
        <taxon>Metazoa</taxon>
        <taxon>Ecdysozoa</taxon>
        <taxon>Arthropoda</taxon>
        <taxon>Hexapoda</taxon>
        <taxon>Insecta</taxon>
        <taxon>Pterygota</taxon>
        <taxon>Neoptera</taxon>
        <taxon>Endopterygota</taxon>
        <taxon>Diptera</taxon>
        <taxon>Brachycera</taxon>
        <taxon>Muscomorpha</taxon>
        <taxon>Hippoboscoidea</taxon>
        <taxon>Glossinidae</taxon>
        <taxon>Glossina</taxon>
    </lineage>
</organism>
<dbReference type="VEuPathDB" id="VectorBase:GMOY004381"/>
<feature type="compositionally biased region" description="Polar residues" evidence="1">
    <location>
        <begin position="307"/>
        <end position="318"/>
    </location>
</feature>
<proteinExistence type="predicted"/>
<accession>A0A1B0FKL7</accession>